<dbReference type="PANTHER" id="PTHR13847:SF287">
    <property type="entry name" value="FAD-DEPENDENT OXIDOREDUCTASE DOMAIN-CONTAINING PROTEIN 1"/>
    <property type="match status" value="1"/>
</dbReference>
<evidence type="ECO:0000256" key="2">
    <source>
        <dbReference type="SAM" id="Phobius"/>
    </source>
</evidence>
<dbReference type="Gene3D" id="3.50.50.60">
    <property type="entry name" value="FAD/NAD(P)-binding domain"/>
    <property type="match status" value="1"/>
</dbReference>
<evidence type="ECO:0000313" key="5">
    <source>
        <dbReference type="Proteomes" id="UP000325291"/>
    </source>
</evidence>
<dbReference type="Proteomes" id="UP000325291">
    <property type="component" value="Unassembled WGS sequence"/>
</dbReference>
<dbReference type="GO" id="GO:0005737">
    <property type="term" value="C:cytoplasm"/>
    <property type="evidence" value="ECO:0007669"/>
    <property type="project" value="TreeGrafter"/>
</dbReference>
<dbReference type="PANTHER" id="PTHR13847">
    <property type="entry name" value="SARCOSINE DEHYDROGENASE-RELATED"/>
    <property type="match status" value="1"/>
</dbReference>
<evidence type="ECO:0000256" key="1">
    <source>
        <dbReference type="ARBA" id="ARBA00023002"/>
    </source>
</evidence>
<dbReference type="InterPro" id="IPR006076">
    <property type="entry name" value="FAD-dep_OxRdtase"/>
</dbReference>
<keyword evidence="2" id="KW-0812">Transmembrane</keyword>
<dbReference type="Gene3D" id="3.30.9.10">
    <property type="entry name" value="D-Amino Acid Oxidase, subunit A, domain 2"/>
    <property type="match status" value="1"/>
</dbReference>
<keyword evidence="2" id="KW-1133">Transmembrane helix</keyword>
<sequence length="380" mass="39909">MSDRAISADVIVIGAGMAGASVAAGLARTMKVVLAEMEAQPGYHTTGRSAAVFAPSYGPDGVRALTRASRAFFDAAPEGFADAPLLTPREILMIAREDQLEALDALIDTISAETAVERLGPAALKDHQPLLREGYATAGMLDRGGQDIDVAALHQGFLRLLKARGGTLLTNAAVQGLARGGDGWQVQTKSGTLAAPLVVNAGGAWAGEIGRLAGAEDIGLVPKRRTAMVVAEPDGFTRRDAPITVDVHEQFYLKPDAGRLLISPADETPTDPCDAQPEEIDVAICADRIMTAFDLDIRRIENKWAGLRSFVADKEPVIGFSRVVPDFFWMAGQGGYGIQSAPAAADLATALVLGQPLPAHIVDQGLDPRCVAPDRIGCTA</sequence>
<feature type="transmembrane region" description="Helical" evidence="2">
    <location>
        <begin position="6"/>
        <end position="27"/>
    </location>
</feature>
<dbReference type="AlphaFoldDB" id="A0A5A9ZHR1"/>
<name>A0A5A9ZHR1_9RHOB</name>
<comment type="caution">
    <text evidence="4">The sequence shown here is derived from an EMBL/GenBank/DDBJ whole genome shotgun (WGS) entry which is preliminary data.</text>
</comment>
<gene>
    <name evidence="4" type="ORF">FLO80_07985</name>
</gene>
<organism evidence="4 5">
    <name type="scientific">Aquicoccus porphyridii</name>
    <dbReference type="NCBI Taxonomy" id="1852029"/>
    <lineage>
        <taxon>Bacteria</taxon>
        <taxon>Pseudomonadati</taxon>
        <taxon>Pseudomonadota</taxon>
        <taxon>Alphaproteobacteria</taxon>
        <taxon>Rhodobacterales</taxon>
        <taxon>Paracoccaceae</taxon>
        <taxon>Aquicoccus</taxon>
    </lineage>
</organism>
<keyword evidence="2" id="KW-0472">Membrane</keyword>
<dbReference type="InterPro" id="IPR036188">
    <property type="entry name" value="FAD/NAD-bd_sf"/>
</dbReference>
<protein>
    <submittedName>
        <fullName evidence="4">FAD-binding oxidoreductase</fullName>
    </submittedName>
</protein>
<dbReference type="RefSeq" id="WP_111365441.1">
    <property type="nucleotide sequence ID" value="NZ_VINQ01000004.1"/>
</dbReference>
<keyword evidence="5" id="KW-1185">Reference proteome</keyword>
<feature type="domain" description="FAD dependent oxidoreductase" evidence="3">
    <location>
        <begin position="9"/>
        <end position="351"/>
    </location>
</feature>
<proteinExistence type="predicted"/>
<dbReference type="SUPFAM" id="SSF51905">
    <property type="entry name" value="FAD/NAD(P)-binding domain"/>
    <property type="match status" value="1"/>
</dbReference>
<dbReference type="EMBL" id="VINQ01000004">
    <property type="protein sequence ID" value="KAA0916750.1"/>
    <property type="molecule type" value="Genomic_DNA"/>
</dbReference>
<evidence type="ECO:0000313" key="4">
    <source>
        <dbReference type="EMBL" id="KAA0916750.1"/>
    </source>
</evidence>
<accession>A0A5A9ZHR1</accession>
<evidence type="ECO:0000259" key="3">
    <source>
        <dbReference type="Pfam" id="PF01266"/>
    </source>
</evidence>
<keyword evidence="1" id="KW-0560">Oxidoreductase</keyword>
<reference evidence="4 5" key="1">
    <citation type="submission" date="2019-07" db="EMBL/GenBank/DDBJ databases">
        <title>Aquicoccus porphyridii gen. nov., sp. nov., isolated from a small marine red alga, Porphyridium marinum.</title>
        <authorList>
            <person name="Liu L."/>
        </authorList>
    </citation>
    <scope>NUCLEOTIDE SEQUENCE [LARGE SCALE GENOMIC DNA]</scope>
    <source>
        <strain evidence="4 5">L1 8-17</strain>
    </source>
</reference>
<dbReference type="GO" id="GO:0016491">
    <property type="term" value="F:oxidoreductase activity"/>
    <property type="evidence" value="ECO:0007669"/>
    <property type="project" value="UniProtKB-KW"/>
</dbReference>
<dbReference type="Pfam" id="PF01266">
    <property type="entry name" value="DAO"/>
    <property type="match status" value="1"/>
</dbReference>